<evidence type="ECO:0000256" key="2">
    <source>
        <dbReference type="ARBA" id="ARBA00008402"/>
    </source>
</evidence>
<dbReference type="Pfam" id="PF13622">
    <property type="entry name" value="4HBT_3"/>
    <property type="match status" value="1"/>
</dbReference>
<dbReference type="InterPro" id="IPR049449">
    <property type="entry name" value="TesB_ACOT8-like_N"/>
</dbReference>
<feature type="compositionally biased region" description="Low complexity" evidence="7">
    <location>
        <begin position="385"/>
        <end position="415"/>
    </location>
</feature>
<dbReference type="PANTHER" id="PTHR15081">
    <property type="entry name" value="NUCLEAR AUTOANTIGENIC SPERM PROTEIN NASP -RELATED"/>
    <property type="match status" value="1"/>
</dbReference>
<dbReference type="Pfam" id="PF10516">
    <property type="entry name" value="SHNi-TPR"/>
    <property type="match status" value="1"/>
</dbReference>
<keyword evidence="5" id="KW-0539">Nucleus</keyword>
<dbReference type="SMART" id="SM00028">
    <property type="entry name" value="TPR"/>
    <property type="match status" value="2"/>
</dbReference>
<name>A0A507FND9_9FUNG</name>
<sequence length="1065" mass="114382">MMASNNDTPIRSSTDETAHANLESNTATTADLRGKGKAIVTAASDAAEKEKLIAEGKSLQAKGDFEGAVAVLGEASRITAELSGFESVEYADAMFLYGSALLAYAMARTSPLGASSVPAQETEAGLDGLNEKDASRFVFSGDDADAQQPALSSSSSVDQKAENGETEGDANDDGDDNDEENSDGQEEEGGEGEEEDALEVDMRLAWESLDLARVVYQKMGAAGEEKMADVLLALGDVSLEQGLWDQAIEDFSAATELKRKNLAPENRELAEAQYKLGLAYEFAKNLTISLECIHGVIATLQAKLNSLKALTGEKVTDKVKSEILDVEELVQEMHSKIDDLHLQIEESKKAAAAAEPEASSSSLGSTSTAPANVNDISGLVKSKKSAGTSSKTSPARSSAADAAATTSSASASSSAVGMKRKADGIETAADGEGIKKTRDAPDPPQMQRQYLYHRLSKDTFRPTKLTIGPWSADSQHGGPPSALMASLLRAHAGDAFRLARLSVSLYRPVPTVGVHRLTITSLNETRSTKHLSITYADAQSNKLFARAEAILLIKQDATATPATHAHLVQIEAASRVADVSNKVVPVFPDGATLRKGVTVLAPEGKLSKFMHVMQAVFSVGRAWFGAADERLLDANRQSPCEWYVRSSAGVGVWVDETVQGSGSNVGETRDLDLLESAIMFGDASSGASGVLKWGEFMYSNIDYTVNFLRDPEPLTLNASTKDTDQEWVCFRSRTRINPAGSGVTVSDVYDRSGPFATTTQNLVVRKMENVVLTDLDLDITPSMTMSYPSPGGPPSALMACLMREHAGDAFRLARMSVTLYRPIPATGAHQLRIACLSETRSTKHLAVTYADAVSNRIYARAEAILLARTDAAATPATRAHLEHIDATTRAADAKQRGVLPEFPSAAALRKQLGSQSNAPLSTFMQAMQTVFEPTREMYGSKTHDCVNANRESASQWYARPAARVGFWPGRELDAVDRAVMFGDMSSGASAVLEYGIFERGLYRQFLRDPEPDTIGMDEQEWVCFRSRTRINPGGTGVTASEVFDRRGIFAATLQNLITRKLDSKL</sequence>
<feature type="compositionally biased region" description="Low complexity" evidence="7">
    <location>
        <begin position="350"/>
        <end position="371"/>
    </location>
</feature>
<dbReference type="InterPro" id="IPR049450">
    <property type="entry name" value="ACOT8-like_C"/>
</dbReference>
<evidence type="ECO:0000256" key="5">
    <source>
        <dbReference type="ARBA" id="ARBA00023242"/>
    </source>
</evidence>
<comment type="caution">
    <text evidence="11">The sequence shown here is derived from an EMBL/GenBank/DDBJ whole genome shotgun (WGS) entry which is preliminary data.</text>
</comment>
<dbReference type="OrthoDB" id="2144178at2759"/>
<feature type="compositionally biased region" description="Acidic residues" evidence="7">
    <location>
        <begin position="164"/>
        <end position="197"/>
    </location>
</feature>
<keyword evidence="3" id="KW-0677">Repeat</keyword>
<dbReference type="EMBL" id="QEAP01000014">
    <property type="protein sequence ID" value="TPX77782.1"/>
    <property type="molecule type" value="Genomic_DNA"/>
</dbReference>
<gene>
    <name evidence="11" type="ORF">CcCBS67573_g00938</name>
</gene>
<dbReference type="InterPro" id="IPR011990">
    <property type="entry name" value="TPR-like_helical_dom_sf"/>
</dbReference>
<dbReference type="AlphaFoldDB" id="A0A507FND9"/>
<keyword evidence="4 6" id="KW-0802">TPR repeat</keyword>
<dbReference type="InterPro" id="IPR019544">
    <property type="entry name" value="Tetratricopeptide_SHNi-TPR_dom"/>
</dbReference>
<dbReference type="GO" id="GO:0006335">
    <property type="term" value="P:DNA replication-dependent chromatin assembly"/>
    <property type="evidence" value="ECO:0007669"/>
    <property type="project" value="TreeGrafter"/>
</dbReference>
<evidence type="ECO:0000259" key="9">
    <source>
        <dbReference type="Pfam" id="PF13622"/>
    </source>
</evidence>
<evidence type="ECO:0000256" key="3">
    <source>
        <dbReference type="ARBA" id="ARBA00022737"/>
    </source>
</evidence>
<dbReference type="GO" id="GO:0005654">
    <property type="term" value="C:nucleoplasm"/>
    <property type="evidence" value="ECO:0007669"/>
    <property type="project" value="TreeGrafter"/>
</dbReference>
<dbReference type="STRING" id="246404.A0A507FND9"/>
<feature type="repeat" description="TPR" evidence="6">
    <location>
        <begin position="228"/>
        <end position="261"/>
    </location>
</feature>
<evidence type="ECO:0000256" key="4">
    <source>
        <dbReference type="ARBA" id="ARBA00022803"/>
    </source>
</evidence>
<feature type="compositionally biased region" description="Basic and acidic residues" evidence="7">
    <location>
        <begin position="432"/>
        <end position="441"/>
    </location>
</feature>
<keyword evidence="12" id="KW-1185">Reference proteome</keyword>
<evidence type="ECO:0000313" key="11">
    <source>
        <dbReference type="EMBL" id="TPX77782.1"/>
    </source>
</evidence>
<feature type="region of interest" description="Disordered" evidence="7">
    <location>
        <begin position="145"/>
        <end position="197"/>
    </location>
</feature>
<comment type="subcellular location">
    <subcellularLocation>
        <location evidence="1">Nucleus</location>
    </subcellularLocation>
</comment>
<evidence type="ECO:0000256" key="1">
    <source>
        <dbReference type="ARBA" id="ARBA00004123"/>
    </source>
</evidence>
<feature type="compositionally biased region" description="Polar residues" evidence="7">
    <location>
        <begin position="149"/>
        <end position="158"/>
    </location>
</feature>
<evidence type="ECO:0000259" key="10">
    <source>
        <dbReference type="Pfam" id="PF20789"/>
    </source>
</evidence>
<feature type="domain" description="Acyl-CoA thioesterase-like C-terminal" evidence="10">
    <location>
        <begin position="667"/>
        <end position="764"/>
    </location>
</feature>
<feature type="domain" description="Tetratricopeptide SHNi-TPR" evidence="8">
    <location>
        <begin position="228"/>
        <end position="265"/>
    </location>
</feature>
<dbReference type="Pfam" id="PF20789">
    <property type="entry name" value="4HBT_3C"/>
    <property type="match status" value="1"/>
</dbReference>
<dbReference type="Gene3D" id="1.25.40.10">
    <property type="entry name" value="Tetratricopeptide repeat domain"/>
    <property type="match status" value="1"/>
</dbReference>
<reference evidence="11 12" key="1">
    <citation type="journal article" date="2019" name="Sci. Rep.">
        <title>Comparative genomics of chytrid fungi reveal insights into the obligate biotrophic and pathogenic lifestyle of Synchytrium endobioticum.</title>
        <authorList>
            <person name="van de Vossenberg B.T.L.H."/>
            <person name="Warris S."/>
            <person name="Nguyen H.D.T."/>
            <person name="van Gent-Pelzer M.P.E."/>
            <person name="Joly D.L."/>
            <person name="van de Geest H.C."/>
            <person name="Bonants P.J.M."/>
            <person name="Smith D.S."/>
            <person name="Levesque C.A."/>
            <person name="van der Lee T.A.J."/>
        </authorList>
    </citation>
    <scope>NUCLEOTIDE SEQUENCE [LARGE SCALE GENOMIC DNA]</scope>
    <source>
        <strain evidence="11 12">CBS 675.73</strain>
    </source>
</reference>
<dbReference type="PROSITE" id="PS50005">
    <property type="entry name" value="TPR"/>
    <property type="match status" value="1"/>
</dbReference>
<dbReference type="InterPro" id="IPR051730">
    <property type="entry name" value="NASP-like"/>
</dbReference>
<comment type="similarity">
    <text evidence="2">Belongs to the NASP family.</text>
</comment>
<proteinExistence type="inferred from homology"/>
<evidence type="ECO:0000259" key="8">
    <source>
        <dbReference type="Pfam" id="PF10516"/>
    </source>
</evidence>
<feature type="region of interest" description="Disordered" evidence="7">
    <location>
        <begin position="348"/>
        <end position="447"/>
    </location>
</feature>
<dbReference type="Proteomes" id="UP000320333">
    <property type="component" value="Unassembled WGS sequence"/>
</dbReference>
<evidence type="ECO:0000313" key="12">
    <source>
        <dbReference type="Proteomes" id="UP000320333"/>
    </source>
</evidence>
<dbReference type="SUPFAM" id="SSF48452">
    <property type="entry name" value="TPR-like"/>
    <property type="match status" value="1"/>
</dbReference>
<protein>
    <submittedName>
        <fullName evidence="11">Uncharacterized protein</fullName>
    </submittedName>
</protein>
<evidence type="ECO:0000256" key="7">
    <source>
        <dbReference type="SAM" id="MobiDB-lite"/>
    </source>
</evidence>
<accession>A0A507FND9</accession>
<dbReference type="PANTHER" id="PTHR15081:SF1">
    <property type="entry name" value="NUCLEAR AUTOANTIGENIC SPERM PROTEIN"/>
    <property type="match status" value="1"/>
</dbReference>
<dbReference type="InterPro" id="IPR019734">
    <property type="entry name" value="TPR_rpt"/>
</dbReference>
<dbReference type="GO" id="GO:0034080">
    <property type="term" value="P:CENP-A containing chromatin assembly"/>
    <property type="evidence" value="ECO:0007669"/>
    <property type="project" value="TreeGrafter"/>
</dbReference>
<organism evidence="11 12">
    <name type="scientific">Chytriomyces confervae</name>
    <dbReference type="NCBI Taxonomy" id="246404"/>
    <lineage>
        <taxon>Eukaryota</taxon>
        <taxon>Fungi</taxon>
        <taxon>Fungi incertae sedis</taxon>
        <taxon>Chytridiomycota</taxon>
        <taxon>Chytridiomycota incertae sedis</taxon>
        <taxon>Chytridiomycetes</taxon>
        <taxon>Chytridiales</taxon>
        <taxon>Chytriomycetaceae</taxon>
        <taxon>Chytriomyces</taxon>
    </lineage>
</organism>
<evidence type="ECO:0000256" key="6">
    <source>
        <dbReference type="PROSITE-ProRule" id="PRU00339"/>
    </source>
</evidence>
<feature type="domain" description="Acyl-CoA thioesterase-like N-terminal HotDog" evidence="9">
    <location>
        <begin position="468"/>
        <end position="543"/>
    </location>
</feature>
<dbReference type="GO" id="GO:0042393">
    <property type="term" value="F:histone binding"/>
    <property type="evidence" value="ECO:0007669"/>
    <property type="project" value="TreeGrafter"/>
</dbReference>